<evidence type="ECO:0000256" key="1">
    <source>
        <dbReference type="SAM" id="MobiDB-lite"/>
    </source>
</evidence>
<dbReference type="SUPFAM" id="SSF56601">
    <property type="entry name" value="beta-lactamase/transpeptidase-like"/>
    <property type="match status" value="1"/>
</dbReference>
<feature type="region of interest" description="Disordered" evidence="1">
    <location>
        <begin position="106"/>
        <end position="125"/>
    </location>
</feature>
<accession>A0ABY3X180</accession>
<dbReference type="InterPro" id="IPR012338">
    <property type="entry name" value="Beta-lactam/transpept-like"/>
</dbReference>
<evidence type="ECO:0000259" key="2">
    <source>
        <dbReference type="Pfam" id="PF00144"/>
    </source>
</evidence>
<keyword evidence="4" id="KW-1185">Reference proteome</keyword>
<reference evidence="3 4" key="1">
    <citation type="submission" date="2021-03" db="EMBL/GenBank/DDBJ databases">
        <title>Complete genome of Streptomyces formicae strain 1H-GS9 (DSM 100524).</title>
        <authorList>
            <person name="Atanasov K.E."/>
            <person name="Altabella T."/>
            <person name="Ferrer A."/>
        </authorList>
    </citation>
    <scope>NUCLEOTIDE SEQUENCE [LARGE SCALE GENOMIC DNA]</scope>
    <source>
        <strain evidence="3 4">1H-GS9</strain>
    </source>
</reference>
<keyword evidence="3" id="KW-0378">Hydrolase</keyword>
<dbReference type="EMBL" id="CP071872">
    <property type="protein sequence ID" value="UNM15773.1"/>
    <property type="molecule type" value="Genomic_DNA"/>
</dbReference>
<evidence type="ECO:0000313" key="3">
    <source>
        <dbReference type="EMBL" id="UNM15773.1"/>
    </source>
</evidence>
<organism evidence="3 4">
    <name type="scientific">Streptomyces formicae</name>
    <dbReference type="NCBI Taxonomy" id="1616117"/>
    <lineage>
        <taxon>Bacteria</taxon>
        <taxon>Bacillati</taxon>
        <taxon>Actinomycetota</taxon>
        <taxon>Actinomycetes</taxon>
        <taxon>Kitasatosporales</taxon>
        <taxon>Streptomycetaceae</taxon>
        <taxon>Streptomyces</taxon>
    </lineage>
</organism>
<dbReference type="GO" id="GO:0016787">
    <property type="term" value="F:hydrolase activity"/>
    <property type="evidence" value="ECO:0007669"/>
    <property type="project" value="UniProtKB-KW"/>
</dbReference>
<dbReference type="RefSeq" id="WP_339329038.1">
    <property type="nucleotide sequence ID" value="NZ_CP071872.1"/>
</dbReference>
<dbReference type="Proteomes" id="UP000828924">
    <property type="component" value="Chromosome"/>
</dbReference>
<name>A0ABY3X180_9ACTN</name>
<dbReference type="InterPro" id="IPR001466">
    <property type="entry name" value="Beta-lactam-related"/>
</dbReference>
<evidence type="ECO:0000313" key="4">
    <source>
        <dbReference type="Proteomes" id="UP000828924"/>
    </source>
</evidence>
<gene>
    <name evidence="3" type="ORF">J4032_33765</name>
</gene>
<dbReference type="Gene3D" id="3.40.710.10">
    <property type="entry name" value="DD-peptidase/beta-lactamase superfamily"/>
    <property type="match status" value="1"/>
</dbReference>
<dbReference type="Pfam" id="PF00144">
    <property type="entry name" value="Beta-lactamase"/>
    <property type="match status" value="1"/>
</dbReference>
<proteinExistence type="predicted"/>
<feature type="domain" description="Beta-lactamase-related" evidence="2">
    <location>
        <begin position="17"/>
        <end position="68"/>
    </location>
</feature>
<sequence>MTNLRDVLGIHVAKGPVPGAVGLVARAGRGGEVAAVGSVAADGTAPMARETIFRIASLTKPVVAAAVMPGRYGWVGGTGTAAHVVPATGAVTLVFSQLGMAGPSFPALSGTSGGTPRGGMRPSGA</sequence>
<protein>
    <submittedName>
        <fullName evidence="3">Serine hydrolase</fullName>
    </submittedName>
</protein>